<name>A0A401L4N5_ASPAW</name>
<dbReference type="Proteomes" id="UP000286921">
    <property type="component" value="Unassembled WGS sequence"/>
</dbReference>
<proteinExistence type="predicted"/>
<comment type="caution">
    <text evidence="2">The sequence shown here is derived from an EMBL/GenBank/DDBJ whole genome shotgun (WGS) entry which is preliminary data.</text>
</comment>
<dbReference type="PROSITE" id="PS50181">
    <property type="entry name" value="FBOX"/>
    <property type="match status" value="1"/>
</dbReference>
<accession>A0A401L4N5</accession>
<organism evidence="2 3">
    <name type="scientific">Aspergillus awamori</name>
    <name type="common">Black koji mold</name>
    <dbReference type="NCBI Taxonomy" id="105351"/>
    <lineage>
        <taxon>Eukaryota</taxon>
        <taxon>Fungi</taxon>
        <taxon>Dikarya</taxon>
        <taxon>Ascomycota</taxon>
        <taxon>Pezizomycotina</taxon>
        <taxon>Eurotiomycetes</taxon>
        <taxon>Eurotiomycetidae</taxon>
        <taxon>Eurotiales</taxon>
        <taxon>Aspergillaceae</taxon>
        <taxon>Aspergillus</taxon>
    </lineage>
</organism>
<sequence>MLDRLPLELLHMVLDHVTRRDLKNLCEVSKNIYVKMVPCLYESLVIKATYPSAQSVNDAITRSNHSQLVHTKHLRLWGSYHEIEAYQFCSLHDFLDGRLQAPGDVDGPMSKIILCGDQQTTTFDCIPIMTHNMYRMVSGIPQGQLQSFQWDLKTCFSDEVVLLINRILETQEKLTTISLLTDGDCIVTRIRHASCAINLAQLSELQHLSWRGLKRYVDFESVRQFIAAHGAQLKTLHLDLIGWDTARLAWRQVFRKIVDKHAILPQNFFAQCVLGLPLEEKPYTLLTALQRLTLSQVSFSPMEVQLTGALNVGQLQALQLINCPGTFRFLRQIVHSGLPLKLKLLELTFNPEKLNQITDESQDNITETVKAFLEAFSGLIDLYLMLPTVSWDGMCQSMLHHKSTLRRLITHGLWRTEVGFQQDGDLFGSPEFRPRISHDPGLEFLGISASINEMCTITGDHGLSPTIEVLHIRASGPMLRERIPDNSVAYDVLPSYAEWAFGREGYLHLQVLAYGDFSHNGCYNDYNLLWYRTGRYGFKVLKPSDAKFWDLVQEYKDVLGACAFDELFLERGIPR</sequence>
<dbReference type="EMBL" id="BDHI01000028">
    <property type="protein sequence ID" value="GCB26499.1"/>
    <property type="molecule type" value="Genomic_DNA"/>
</dbReference>
<dbReference type="Pfam" id="PF00646">
    <property type="entry name" value="F-box"/>
    <property type="match status" value="1"/>
</dbReference>
<feature type="domain" description="F-box" evidence="1">
    <location>
        <begin position="1"/>
        <end position="44"/>
    </location>
</feature>
<evidence type="ECO:0000313" key="2">
    <source>
        <dbReference type="EMBL" id="GCB26499.1"/>
    </source>
</evidence>
<keyword evidence="3" id="KW-1185">Reference proteome</keyword>
<protein>
    <recommendedName>
        <fullName evidence="1">F-box domain-containing protein</fullName>
    </recommendedName>
</protein>
<evidence type="ECO:0000259" key="1">
    <source>
        <dbReference type="PROSITE" id="PS50181"/>
    </source>
</evidence>
<gene>
    <name evidence="2" type="ORF">AAWM_09384</name>
</gene>
<reference evidence="2 3" key="1">
    <citation type="submission" date="2016-09" db="EMBL/GenBank/DDBJ databases">
        <title>Aspergillus awamori IFM 58123T.</title>
        <authorList>
            <person name="Kusuya Y."/>
            <person name="Shimizu M."/>
            <person name="Takahashi H."/>
            <person name="Yaguchi T."/>
        </authorList>
    </citation>
    <scope>NUCLEOTIDE SEQUENCE [LARGE SCALE GENOMIC DNA]</scope>
    <source>
        <strain evidence="2 3">IFM 58123</strain>
    </source>
</reference>
<evidence type="ECO:0000313" key="3">
    <source>
        <dbReference type="Proteomes" id="UP000286921"/>
    </source>
</evidence>
<dbReference type="InterPro" id="IPR001810">
    <property type="entry name" value="F-box_dom"/>
</dbReference>
<dbReference type="AlphaFoldDB" id="A0A401L4N5"/>